<dbReference type="KEGG" id="lgi:LOTGIDRAFT_166186"/>
<dbReference type="OrthoDB" id="6161075at2759"/>
<keyword evidence="3" id="KW-1133">Transmembrane helix</keyword>
<name>V4BH82_LOTGI</name>
<dbReference type="SMART" id="SM00266">
    <property type="entry name" value="CAD"/>
    <property type="match status" value="1"/>
</dbReference>
<evidence type="ECO:0000256" key="1">
    <source>
        <dbReference type="ARBA" id="ARBA00022703"/>
    </source>
</evidence>
<protein>
    <recommendedName>
        <fullName evidence="4">CIDE-N domain-containing protein</fullName>
    </recommendedName>
</protein>
<evidence type="ECO:0000259" key="4">
    <source>
        <dbReference type="PROSITE" id="PS51135"/>
    </source>
</evidence>
<dbReference type="GO" id="GO:0006915">
    <property type="term" value="P:apoptotic process"/>
    <property type="evidence" value="ECO:0007669"/>
    <property type="project" value="UniProtKB-UniRule"/>
</dbReference>
<dbReference type="Pfam" id="PF02017">
    <property type="entry name" value="CIDE-N"/>
    <property type="match status" value="1"/>
</dbReference>
<dbReference type="GeneID" id="20240280"/>
<evidence type="ECO:0000256" key="2">
    <source>
        <dbReference type="PROSITE-ProRule" id="PRU00447"/>
    </source>
</evidence>
<dbReference type="GO" id="GO:0042981">
    <property type="term" value="P:regulation of apoptotic process"/>
    <property type="evidence" value="ECO:0007669"/>
    <property type="project" value="TreeGrafter"/>
</dbReference>
<evidence type="ECO:0000313" key="5">
    <source>
        <dbReference type="EMBL" id="ESO87884.1"/>
    </source>
</evidence>
<accession>V4BH82</accession>
<dbReference type="RefSeq" id="XP_009061485.1">
    <property type="nucleotide sequence ID" value="XM_009063237.1"/>
</dbReference>
<keyword evidence="3" id="KW-0472">Membrane</keyword>
<sequence length="221" mass="26264">MCSQTVFIEAKCMLILECRFEPLTQREIIILSIFSSVVFLVLLVFTIFLIWYCRNKRRRNRERQEHLSRTLESISIRDPLEELVRRESRRSFYEDVANSNTENIIEQNDTPRKMFKIWTSDRQVKTYVFASEVQDILDQGATKLGLRYPSKLVLEEDGTEIDNDDILRACSGRILIILEHSERWKPRSVILNVDDLQHNNTNHTTYPQHHFNDKLNDVEYL</sequence>
<dbReference type="Proteomes" id="UP000030746">
    <property type="component" value="Unassembled WGS sequence"/>
</dbReference>
<proteinExistence type="predicted"/>
<dbReference type="AlphaFoldDB" id="V4BH82"/>
<dbReference type="CTD" id="20240280"/>
<dbReference type="EMBL" id="KB202823">
    <property type="protein sequence ID" value="ESO87884.1"/>
    <property type="molecule type" value="Genomic_DNA"/>
</dbReference>
<organism evidence="5 6">
    <name type="scientific">Lottia gigantea</name>
    <name type="common">Giant owl limpet</name>
    <dbReference type="NCBI Taxonomy" id="225164"/>
    <lineage>
        <taxon>Eukaryota</taxon>
        <taxon>Metazoa</taxon>
        <taxon>Spiralia</taxon>
        <taxon>Lophotrochozoa</taxon>
        <taxon>Mollusca</taxon>
        <taxon>Gastropoda</taxon>
        <taxon>Patellogastropoda</taxon>
        <taxon>Lottioidea</taxon>
        <taxon>Lottiidae</taxon>
        <taxon>Lottia</taxon>
    </lineage>
</organism>
<keyword evidence="6" id="KW-1185">Reference proteome</keyword>
<keyword evidence="1 2" id="KW-0053">Apoptosis</keyword>
<dbReference type="Gene3D" id="3.10.20.10">
    <property type="match status" value="1"/>
</dbReference>
<keyword evidence="3" id="KW-0812">Transmembrane</keyword>
<evidence type="ECO:0000256" key="3">
    <source>
        <dbReference type="SAM" id="Phobius"/>
    </source>
</evidence>
<dbReference type="PANTHER" id="PTHR12306:SF15">
    <property type="entry name" value="DNAATION FACTOR-RELATED PROTEIN 1, ISOFORM B-RELATED"/>
    <property type="match status" value="1"/>
</dbReference>
<feature type="transmembrane region" description="Helical" evidence="3">
    <location>
        <begin position="28"/>
        <end position="53"/>
    </location>
</feature>
<dbReference type="OMA" id="ACAGHVM"/>
<dbReference type="PANTHER" id="PTHR12306">
    <property type="entry name" value="CELL DEATH ACTIVATOR CIDE"/>
    <property type="match status" value="1"/>
</dbReference>
<dbReference type="InterPro" id="IPR003508">
    <property type="entry name" value="CIDE-N_dom"/>
</dbReference>
<gene>
    <name evidence="5" type="ORF">LOTGIDRAFT_166186</name>
</gene>
<dbReference type="HOGENOM" id="CLU_1251912_0_0_1"/>
<feature type="domain" description="CIDE-N" evidence="4">
    <location>
        <begin position="111"/>
        <end position="186"/>
    </location>
</feature>
<dbReference type="SUPFAM" id="SSF54277">
    <property type="entry name" value="CAD &amp; PB1 domains"/>
    <property type="match status" value="1"/>
</dbReference>
<dbReference type="PROSITE" id="PS51135">
    <property type="entry name" value="CIDE_N"/>
    <property type="match status" value="1"/>
</dbReference>
<reference evidence="5 6" key="1">
    <citation type="journal article" date="2013" name="Nature">
        <title>Insights into bilaterian evolution from three spiralian genomes.</title>
        <authorList>
            <person name="Simakov O."/>
            <person name="Marletaz F."/>
            <person name="Cho S.J."/>
            <person name="Edsinger-Gonzales E."/>
            <person name="Havlak P."/>
            <person name="Hellsten U."/>
            <person name="Kuo D.H."/>
            <person name="Larsson T."/>
            <person name="Lv J."/>
            <person name="Arendt D."/>
            <person name="Savage R."/>
            <person name="Osoegawa K."/>
            <person name="de Jong P."/>
            <person name="Grimwood J."/>
            <person name="Chapman J.A."/>
            <person name="Shapiro H."/>
            <person name="Aerts A."/>
            <person name="Otillar R.P."/>
            <person name="Terry A.Y."/>
            <person name="Boore J.L."/>
            <person name="Grigoriev I.V."/>
            <person name="Lindberg D.R."/>
            <person name="Seaver E.C."/>
            <person name="Weisblat D.A."/>
            <person name="Putnam N.H."/>
            <person name="Rokhsar D.S."/>
        </authorList>
    </citation>
    <scope>NUCLEOTIDE SEQUENCE [LARGE SCALE GENOMIC DNA]</scope>
</reference>
<evidence type="ECO:0000313" key="6">
    <source>
        <dbReference type="Proteomes" id="UP000030746"/>
    </source>
</evidence>